<dbReference type="Proteomes" id="UP000192374">
    <property type="component" value="Unassembled WGS sequence"/>
</dbReference>
<evidence type="ECO:0000259" key="2">
    <source>
        <dbReference type="Pfam" id="PF03972"/>
    </source>
</evidence>
<evidence type="ECO:0000256" key="1">
    <source>
        <dbReference type="ARBA" id="ARBA00006174"/>
    </source>
</evidence>
<evidence type="ECO:0000313" key="6">
    <source>
        <dbReference type="Proteomes" id="UP000192374"/>
    </source>
</evidence>
<accession>A0A7I7PJU7</accession>
<dbReference type="SUPFAM" id="SSF103378">
    <property type="entry name" value="2-methylcitrate dehydratase PrpD"/>
    <property type="match status" value="1"/>
</dbReference>
<comment type="similarity">
    <text evidence="1">Belongs to the PrpD family.</text>
</comment>
<protein>
    <submittedName>
        <fullName evidence="4">2-methylcitrate dehydratase</fullName>
    </submittedName>
</protein>
<feature type="domain" description="MmgE/PrpD N-terminal" evidence="2">
    <location>
        <begin position="10"/>
        <end position="245"/>
    </location>
</feature>
<organism evidence="4 7">
    <name type="scientific">Mycobacterium noviomagense</name>
    <dbReference type="NCBI Taxonomy" id="459858"/>
    <lineage>
        <taxon>Bacteria</taxon>
        <taxon>Bacillati</taxon>
        <taxon>Actinomycetota</taxon>
        <taxon>Actinomycetes</taxon>
        <taxon>Mycobacteriales</taxon>
        <taxon>Mycobacteriaceae</taxon>
        <taxon>Mycobacterium</taxon>
    </lineage>
</organism>
<proteinExistence type="inferred from homology"/>
<reference evidence="4 7" key="2">
    <citation type="journal article" date="2019" name="Emerg. Microbes Infect.">
        <title>Comprehensive subspecies identification of 175 nontuberculous mycobacteria species based on 7547 genomic profiles.</title>
        <authorList>
            <person name="Matsumoto Y."/>
            <person name="Kinjo T."/>
            <person name="Motooka D."/>
            <person name="Nabeya D."/>
            <person name="Jung N."/>
            <person name="Uechi K."/>
            <person name="Horii T."/>
            <person name="Iida T."/>
            <person name="Fujita J."/>
            <person name="Nakamura S."/>
        </authorList>
    </citation>
    <scope>NUCLEOTIDE SEQUENCE [LARGE SCALE GENOMIC DNA]</scope>
    <source>
        <strain evidence="4 7">JCM 16367</strain>
    </source>
</reference>
<gene>
    <name evidence="5" type="ORF">BST37_07005</name>
    <name evidence="4" type="ORF">MNVI_42250</name>
</gene>
<reference evidence="4" key="3">
    <citation type="submission" date="2020-02" db="EMBL/GenBank/DDBJ databases">
        <authorList>
            <person name="Matsumoto Y."/>
            <person name="Motooka D."/>
            <person name="Nakamura S."/>
        </authorList>
    </citation>
    <scope>NUCLEOTIDE SEQUENCE</scope>
    <source>
        <strain evidence="4">JCM 16367</strain>
    </source>
</reference>
<name>A0A7I7PJU7_9MYCO</name>
<dbReference type="EMBL" id="MVIC01000008">
    <property type="protein sequence ID" value="ORB16296.1"/>
    <property type="molecule type" value="Genomic_DNA"/>
</dbReference>
<dbReference type="InterPro" id="IPR042183">
    <property type="entry name" value="MmgE/PrpD_sf_1"/>
</dbReference>
<dbReference type="OrthoDB" id="9797528at2"/>
<dbReference type="RefSeq" id="WP_083086978.1">
    <property type="nucleotide sequence ID" value="NZ_AP022583.1"/>
</dbReference>
<evidence type="ECO:0000313" key="5">
    <source>
        <dbReference type="EMBL" id="ORB16296.1"/>
    </source>
</evidence>
<sequence length="469" mass="50756">MTADRFVVDDLARFVLAATPADMPGDVPTLMRRNICDSVGCAIAALDGDVLRAVRDQIEAIASAPSASMIGGGQTSVAQATLFNSVAVRYVDQLDTYLTPGGLCHPADHFGALLAVAENVGVTGAEFVLALAVAYEVQCRFSASVPVMAHGLNHALQLAISAAAGAAKLMRLSAEQTANAMAIAVADNVSLSAVHSEPVSNWKGVSPGITAQRAVYTTALAQRGVTGPRAIFEGPNGLERLFGQQIDLRLDDPTLAVVRETHLKKYCALIHGQAPIETALKLAEEHNIDYRDIESIELETFQSAYDIAGGGSFGTKDIPQTKEQADYNLKYLLAAAFIDRQVGPQQLRTERIRRADVHALLQRVAVRPNPAMTSTYPRMTPARVSVMLRDGRSVTREQHDFEGAPSRPLTWSRTVEKFHWLAEQYADDHLRDAIVDTVSHLGDEPVSTLTALLTKVSRYPWLPKTRQAI</sequence>
<evidence type="ECO:0000313" key="7">
    <source>
        <dbReference type="Proteomes" id="UP000466894"/>
    </source>
</evidence>
<dbReference type="Pfam" id="PF19305">
    <property type="entry name" value="MmgE_PrpD_C"/>
    <property type="match status" value="1"/>
</dbReference>
<dbReference type="InterPro" id="IPR045337">
    <property type="entry name" value="MmgE_PrpD_C"/>
</dbReference>
<reference evidence="5 6" key="1">
    <citation type="submission" date="2017-02" db="EMBL/GenBank/DDBJ databases">
        <title>The new phylogeny of genus Mycobacterium.</title>
        <authorList>
            <person name="Tortoli E."/>
            <person name="Trovato A."/>
            <person name="Cirillo D.M."/>
        </authorList>
    </citation>
    <scope>NUCLEOTIDE SEQUENCE [LARGE SCALE GENOMIC DNA]</scope>
    <source>
        <strain evidence="5 6">DSM 45145</strain>
    </source>
</reference>
<dbReference type="KEGG" id="mnv:MNVI_42250"/>
<dbReference type="Gene3D" id="3.30.1330.120">
    <property type="entry name" value="2-methylcitrate dehydratase PrpD"/>
    <property type="match status" value="1"/>
</dbReference>
<dbReference type="PANTHER" id="PTHR16943:SF8">
    <property type="entry name" value="2-METHYLCITRATE DEHYDRATASE"/>
    <property type="match status" value="1"/>
</dbReference>
<dbReference type="InterPro" id="IPR045336">
    <property type="entry name" value="MmgE_PrpD_N"/>
</dbReference>
<dbReference type="Gene3D" id="1.10.4100.10">
    <property type="entry name" value="2-methylcitrate dehydratase PrpD"/>
    <property type="match status" value="1"/>
</dbReference>
<dbReference type="InterPro" id="IPR005656">
    <property type="entry name" value="MmgE_PrpD"/>
</dbReference>
<keyword evidence="6" id="KW-1185">Reference proteome</keyword>
<dbReference type="PANTHER" id="PTHR16943">
    <property type="entry name" value="2-METHYLCITRATE DEHYDRATASE-RELATED"/>
    <property type="match status" value="1"/>
</dbReference>
<feature type="domain" description="MmgE/PrpD C-terminal" evidence="3">
    <location>
        <begin position="266"/>
        <end position="439"/>
    </location>
</feature>
<dbReference type="InterPro" id="IPR036148">
    <property type="entry name" value="MmgE/PrpD_sf"/>
</dbReference>
<dbReference type="Proteomes" id="UP000466894">
    <property type="component" value="Chromosome"/>
</dbReference>
<dbReference type="Pfam" id="PF03972">
    <property type="entry name" value="MmgE_PrpD_N"/>
    <property type="match status" value="1"/>
</dbReference>
<evidence type="ECO:0000259" key="3">
    <source>
        <dbReference type="Pfam" id="PF19305"/>
    </source>
</evidence>
<dbReference type="EMBL" id="AP022583">
    <property type="protein sequence ID" value="BBY08907.1"/>
    <property type="molecule type" value="Genomic_DNA"/>
</dbReference>
<evidence type="ECO:0000313" key="4">
    <source>
        <dbReference type="EMBL" id="BBY08907.1"/>
    </source>
</evidence>
<dbReference type="AlphaFoldDB" id="A0A7I7PJU7"/>
<dbReference type="InterPro" id="IPR042188">
    <property type="entry name" value="MmgE/PrpD_sf_2"/>
</dbReference>
<dbReference type="GO" id="GO:0016829">
    <property type="term" value="F:lyase activity"/>
    <property type="evidence" value="ECO:0007669"/>
    <property type="project" value="InterPro"/>
</dbReference>